<accession>A0ABV7KU14</accession>
<keyword evidence="3" id="KW-0963">Cytoplasm</keyword>
<dbReference type="Gene3D" id="2.30.30.40">
    <property type="entry name" value="SH3 Domains"/>
    <property type="match status" value="3"/>
</dbReference>
<comment type="subcellular location">
    <subcellularLocation>
        <location evidence="1">Cytoplasm</location>
    </subcellularLocation>
</comment>
<dbReference type="Proteomes" id="UP001595528">
    <property type="component" value="Unassembled WGS sequence"/>
</dbReference>
<dbReference type="InterPro" id="IPR036061">
    <property type="entry name" value="CheW-like_dom_sf"/>
</dbReference>
<protein>
    <recommendedName>
        <fullName evidence="2">Chemotaxis protein CheW</fullName>
    </recommendedName>
</protein>
<evidence type="ECO:0000256" key="3">
    <source>
        <dbReference type="ARBA" id="ARBA00022490"/>
    </source>
</evidence>
<organism evidence="5 6">
    <name type="scientific">Marinibaculum pumilum</name>
    <dbReference type="NCBI Taxonomy" id="1766165"/>
    <lineage>
        <taxon>Bacteria</taxon>
        <taxon>Pseudomonadati</taxon>
        <taxon>Pseudomonadota</taxon>
        <taxon>Alphaproteobacteria</taxon>
        <taxon>Rhodospirillales</taxon>
        <taxon>Rhodospirillaceae</taxon>
        <taxon>Marinibaculum</taxon>
    </lineage>
</organism>
<feature type="domain" description="CheW-like" evidence="4">
    <location>
        <begin position="197"/>
        <end position="345"/>
    </location>
</feature>
<dbReference type="SMART" id="SM00260">
    <property type="entry name" value="CheW"/>
    <property type="match status" value="3"/>
</dbReference>
<dbReference type="Gene3D" id="2.40.50.180">
    <property type="entry name" value="CheA-289, Domain 4"/>
    <property type="match status" value="3"/>
</dbReference>
<dbReference type="Pfam" id="PF01584">
    <property type="entry name" value="CheW"/>
    <property type="match status" value="3"/>
</dbReference>
<dbReference type="InterPro" id="IPR039315">
    <property type="entry name" value="CheW"/>
</dbReference>
<dbReference type="SUPFAM" id="SSF50341">
    <property type="entry name" value="CheW-like"/>
    <property type="match status" value="3"/>
</dbReference>
<evidence type="ECO:0000256" key="1">
    <source>
        <dbReference type="ARBA" id="ARBA00004496"/>
    </source>
</evidence>
<evidence type="ECO:0000313" key="6">
    <source>
        <dbReference type="Proteomes" id="UP001595528"/>
    </source>
</evidence>
<dbReference type="RefSeq" id="WP_379897502.1">
    <property type="nucleotide sequence ID" value="NZ_JBHRTR010000004.1"/>
</dbReference>
<proteinExistence type="predicted"/>
<name>A0ABV7KU14_9PROT</name>
<evidence type="ECO:0000256" key="2">
    <source>
        <dbReference type="ARBA" id="ARBA00021483"/>
    </source>
</evidence>
<dbReference type="PANTHER" id="PTHR22617">
    <property type="entry name" value="CHEMOTAXIS SENSOR HISTIDINE KINASE-RELATED"/>
    <property type="match status" value="1"/>
</dbReference>
<feature type="domain" description="CheW-like" evidence="4">
    <location>
        <begin position="20"/>
        <end position="165"/>
    </location>
</feature>
<dbReference type="EMBL" id="JBHRTR010000004">
    <property type="protein sequence ID" value="MFC3225770.1"/>
    <property type="molecule type" value="Genomic_DNA"/>
</dbReference>
<keyword evidence="6" id="KW-1185">Reference proteome</keyword>
<comment type="caution">
    <text evidence="5">The sequence shown here is derived from an EMBL/GenBank/DDBJ whole genome shotgun (WGS) entry which is preliminary data.</text>
</comment>
<dbReference type="PROSITE" id="PS50851">
    <property type="entry name" value="CHEW"/>
    <property type="match status" value="3"/>
</dbReference>
<sequence>MDVLEKEASGRHREAASETGREFVMFHVGQEAFAVPLGQVKEIIRMPALTRLPLAPPAVEGIANLRGGVLPVIGLRRVFGFGDSAHDEATRVVVLDIGRAAGIVVDSMSAVRAVDEERIEDASRISSSVDSDLLTGVIKDVADKDGTKRMVMVLDIERLVARECAVRGVDAAAGAAATVTEMLAQSAEVRGGQAEVIRQFVSFEVDGQEYALPIEDVQEIVHAPSDIARVPNAPSSVVGMVTMRNRVLPILSLRELFGLEPKPIGEDDRVVVVSPAATGHSVTVGVVTDTVKEVLRIGSSVIDPMPAMLSAQHNMEELTAVCRLNDGKRLVSIISAEKMFDRSAMRQAIASVSEHDDRAENGSEEAIDMQDDRNGAVVEEEQLVVFKLADEEYGVAIDAVQEIVRVPESLTRVPNTPAFIEGVINLRGTVIPLVDQRRRFGLPGLERNERQRIVVFTVRGIRTGFIVDSVTEVRRIARSAIGPAPEISEAQQKLIRRVANLEAQKRMILLLDTDQLLDTKEVRQLEKAA</sequence>
<evidence type="ECO:0000313" key="5">
    <source>
        <dbReference type="EMBL" id="MFC3225770.1"/>
    </source>
</evidence>
<gene>
    <name evidence="5" type="ORF">ACFOGJ_00910</name>
</gene>
<feature type="domain" description="CheW-like" evidence="4">
    <location>
        <begin position="380"/>
        <end position="522"/>
    </location>
</feature>
<evidence type="ECO:0000259" key="4">
    <source>
        <dbReference type="PROSITE" id="PS50851"/>
    </source>
</evidence>
<reference evidence="6" key="1">
    <citation type="journal article" date="2019" name="Int. J. Syst. Evol. Microbiol.">
        <title>The Global Catalogue of Microorganisms (GCM) 10K type strain sequencing project: providing services to taxonomists for standard genome sequencing and annotation.</title>
        <authorList>
            <consortium name="The Broad Institute Genomics Platform"/>
            <consortium name="The Broad Institute Genome Sequencing Center for Infectious Disease"/>
            <person name="Wu L."/>
            <person name="Ma J."/>
        </authorList>
    </citation>
    <scope>NUCLEOTIDE SEQUENCE [LARGE SCALE GENOMIC DNA]</scope>
    <source>
        <strain evidence="6">KCTC 42964</strain>
    </source>
</reference>
<dbReference type="InterPro" id="IPR002545">
    <property type="entry name" value="CheW-lke_dom"/>
</dbReference>
<dbReference type="PANTHER" id="PTHR22617:SF45">
    <property type="entry name" value="CHEMOTAXIS PROTEIN CHEW"/>
    <property type="match status" value="1"/>
</dbReference>